<dbReference type="PANTHER" id="PTHR21682:SF2">
    <property type="entry name" value="COILED-COIL DOMAIN-CONTAINING PROTEIN 149"/>
    <property type="match status" value="1"/>
</dbReference>
<dbReference type="OrthoDB" id="5917629at2759"/>
<evidence type="ECO:0000313" key="4">
    <source>
        <dbReference type="EMBL" id="VDN56394.1"/>
    </source>
</evidence>
<feature type="coiled-coil region" evidence="3">
    <location>
        <begin position="12"/>
        <end position="89"/>
    </location>
</feature>
<evidence type="ECO:0000313" key="6">
    <source>
        <dbReference type="Proteomes" id="UP000274756"/>
    </source>
</evidence>
<dbReference type="Pfam" id="PF09789">
    <property type="entry name" value="CC149"/>
    <property type="match status" value="1"/>
</dbReference>
<dbReference type="AlphaFoldDB" id="A0A0N4U594"/>
<feature type="coiled-coil region" evidence="3">
    <location>
        <begin position="119"/>
        <end position="203"/>
    </location>
</feature>
<evidence type="ECO:0000256" key="3">
    <source>
        <dbReference type="SAM" id="Coils"/>
    </source>
</evidence>
<accession>A0A0N4U594</accession>
<reference evidence="7" key="1">
    <citation type="submission" date="2017-02" db="UniProtKB">
        <authorList>
            <consortium name="WormBaseParasite"/>
        </authorList>
    </citation>
    <scope>IDENTIFICATION</scope>
</reference>
<reference evidence="4 6" key="2">
    <citation type="submission" date="2018-11" db="EMBL/GenBank/DDBJ databases">
        <authorList>
            <consortium name="Pathogen Informatics"/>
        </authorList>
    </citation>
    <scope>NUCLEOTIDE SEQUENCE [LARGE SCALE GENOMIC DNA]</scope>
</reference>
<protein>
    <submittedName>
        <fullName evidence="7">Coiled-coil domain-containing protein 149</fullName>
    </submittedName>
</protein>
<organism evidence="5 7">
    <name type="scientific">Dracunculus medinensis</name>
    <name type="common">Guinea worm</name>
    <dbReference type="NCBI Taxonomy" id="318479"/>
    <lineage>
        <taxon>Eukaryota</taxon>
        <taxon>Metazoa</taxon>
        <taxon>Ecdysozoa</taxon>
        <taxon>Nematoda</taxon>
        <taxon>Chromadorea</taxon>
        <taxon>Rhabditida</taxon>
        <taxon>Spirurina</taxon>
        <taxon>Dracunculoidea</taxon>
        <taxon>Dracunculidae</taxon>
        <taxon>Dracunculus</taxon>
    </lineage>
</organism>
<gene>
    <name evidence="4" type="ORF">DME_LOCUS6367</name>
</gene>
<sequence length="337" mass="38429">MIGNNSKVINEIESLQKKCAQKTEVVLSLSKELSVTQSEVNKWKAIAENFERNLAQVEFSLQTLTKADVKDLRSDCKVLRQKIARYEVETFYKIGDAQENYDTREGAKDMPKSIAINDSNIFIENLEKLTNKNSQLQKDLQALLCEKEELICDRDSLNRKIERLSQELTYLLNGDSNRIIDDIDGLIAENRYLKAQLKNAEEETGLTRATLKKYHKMIKNKIKVSLTDNATKSNGNRISAYDAEQIHKVIGSKALDLSNCDYSSLMELLLDLCNDRQIALAHQRNSNKILGERIVELDAKILHMNCTEKSPSRLSPRSPFTHADVGIQYDFQDLQNV</sequence>
<dbReference type="PANTHER" id="PTHR21682">
    <property type="entry name" value="COILED-COIL DOMAIN-CONTAINING PROTEIN 149"/>
    <property type="match status" value="1"/>
</dbReference>
<dbReference type="Proteomes" id="UP000274756">
    <property type="component" value="Unassembled WGS sequence"/>
</dbReference>
<name>A0A0N4U594_DRAME</name>
<keyword evidence="2 3" id="KW-0175">Coiled coil</keyword>
<dbReference type="WBParaSite" id="DME_0000200701-mRNA-1">
    <property type="protein sequence ID" value="DME_0000200701-mRNA-1"/>
    <property type="gene ID" value="DME_0000200701"/>
</dbReference>
<dbReference type="EMBL" id="UYYG01001155">
    <property type="protein sequence ID" value="VDN56394.1"/>
    <property type="molecule type" value="Genomic_DNA"/>
</dbReference>
<comment type="similarity">
    <text evidence="1">Belongs to the CCDC149 family.</text>
</comment>
<dbReference type="InterPro" id="IPR019179">
    <property type="entry name" value="CC149"/>
</dbReference>
<keyword evidence="6" id="KW-1185">Reference proteome</keyword>
<evidence type="ECO:0000256" key="2">
    <source>
        <dbReference type="ARBA" id="ARBA00023054"/>
    </source>
</evidence>
<evidence type="ECO:0000256" key="1">
    <source>
        <dbReference type="ARBA" id="ARBA00005872"/>
    </source>
</evidence>
<proteinExistence type="inferred from homology"/>
<evidence type="ECO:0000313" key="7">
    <source>
        <dbReference type="WBParaSite" id="DME_0000200701-mRNA-1"/>
    </source>
</evidence>
<dbReference type="STRING" id="318479.A0A0N4U594"/>
<evidence type="ECO:0000313" key="5">
    <source>
        <dbReference type="Proteomes" id="UP000038040"/>
    </source>
</evidence>
<dbReference type="Proteomes" id="UP000038040">
    <property type="component" value="Unplaced"/>
</dbReference>